<dbReference type="InterPro" id="IPR031981">
    <property type="entry name" value="MIEAP_C"/>
</dbReference>
<evidence type="ECO:0000259" key="3">
    <source>
        <dbReference type="Pfam" id="PF16026"/>
    </source>
</evidence>
<dbReference type="EMBL" id="JBJQND010000004">
    <property type="protein sequence ID" value="KAL3879739.1"/>
    <property type="molecule type" value="Genomic_DNA"/>
</dbReference>
<dbReference type="Pfam" id="PF16026">
    <property type="entry name" value="MIEAP"/>
    <property type="match status" value="1"/>
</dbReference>
<name>A0ABD3X0H2_SINWO</name>
<organism evidence="4 5">
    <name type="scientific">Sinanodonta woodiana</name>
    <name type="common">Chinese pond mussel</name>
    <name type="synonym">Anodonta woodiana</name>
    <dbReference type="NCBI Taxonomy" id="1069815"/>
    <lineage>
        <taxon>Eukaryota</taxon>
        <taxon>Metazoa</taxon>
        <taxon>Spiralia</taxon>
        <taxon>Lophotrochozoa</taxon>
        <taxon>Mollusca</taxon>
        <taxon>Bivalvia</taxon>
        <taxon>Autobranchia</taxon>
        <taxon>Heteroconchia</taxon>
        <taxon>Palaeoheterodonta</taxon>
        <taxon>Unionida</taxon>
        <taxon>Unionoidea</taxon>
        <taxon>Unionidae</taxon>
        <taxon>Unioninae</taxon>
        <taxon>Sinanodonta</taxon>
    </lineage>
</organism>
<reference evidence="4 5" key="1">
    <citation type="submission" date="2024-11" db="EMBL/GenBank/DDBJ databases">
        <title>Chromosome-level genome assembly of the freshwater bivalve Anodonta woodiana.</title>
        <authorList>
            <person name="Chen X."/>
        </authorList>
    </citation>
    <scope>NUCLEOTIDE SEQUENCE [LARGE SCALE GENOMIC DNA]</scope>
    <source>
        <strain evidence="4">MN2024</strain>
        <tissue evidence="4">Gills</tissue>
    </source>
</reference>
<accession>A0ABD3X0H2</accession>
<dbReference type="AlphaFoldDB" id="A0ABD3X0H2"/>
<feature type="region of interest" description="Disordered" evidence="2">
    <location>
        <begin position="307"/>
        <end position="366"/>
    </location>
</feature>
<gene>
    <name evidence="4" type="ORF">ACJMK2_032025</name>
</gene>
<keyword evidence="5" id="KW-1185">Reference proteome</keyword>
<keyword evidence="1" id="KW-0175">Coiled coil</keyword>
<dbReference type="Proteomes" id="UP001634394">
    <property type="component" value="Unassembled WGS sequence"/>
</dbReference>
<feature type="compositionally biased region" description="Polar residues" evidence="2">
    <location>
        <begin position="315"/>
        <end position="332"/>
    </location>
</feature>
<evidence type="ECO:0000256" key="2">
    <source>
        <dbReference type="SAM" id="MobiDB-lite"/>
    </source>
</evidence>
<sequence length="366" mass="42658">MGSASSSSFLTSVTTSSIPRAPLFIEYVAIWIDEARSDKRKAVAALVEIKKIRTEMLNKNIYIGESRLSKLRRAEKEKSELLKRLSSLESPRMMNENDKIADLSDANRPTKLAKLFSELYDIEWRDSFASLRHNYMHDDRTAIETLLLILKNCYTKCKTIAEKQHKELGETFFSKEELKDLRFELRIIECQKQIAEMTYKDLQQNCEKLIEERKEDTERIREYLKLEPVQNYCKLCIELTWLMCIKAPPMKIEFIPENKAISNHFRHYTRLGDIPDFVVWPVLFLHDNGPVLSKGVIQFRASGTSEPNKKKFGTLQETKSEMNSKNGSQKTQKQNKDATETNFSENQIKKTVDSINPFEHRKPLDF</sequence>
<evidence type="ECO:0000313" key="5">
    <source>
        <dbReference type="Proteomes" id="UP001634394"/>
    </source>
</evidence>
<comment type="caution">
    <text evidence="4">The sequence shown here is derived from an EMBL/GenBank/DDBJ whole genome shotgun (WGS) entry which is preliminary data.</text>
</comment>
<protein>
    <recommendedName>
        <fullName evidence="3">Mitochondria-eating protein C-terminal domain-containing protein</fullName>
    </recommendedName>
</protein>
<feature type="compositionally biased region" description="Basic and acidic residues" evidence="2">
    <location>
        <begin position="347"/>
        <end position="366"/>
    </location>
</feature>
<evidence type="ECO:0000313" key="4">
    <source>
        <dbReference type="EMBL" id="KAL3879739.1"/>
    </source>
</evidence>
<feature type="coiled-coil region" evidence="1">
    <location>
        <begin position="185"/>
        <end position="226"/>
    </location>
</feature>
<evidence type="ECO:0000256" key="1">
    <source>
        <dbReference type="SAM" id="Coils"/>
    </source>
</evidence>
<feature type="domain" description="Mitochondria-eating protein C-terminal" evidence="3">
    <location>
        <begin position="108"/>
        <end position="297"/>
    </location>
</feature>
<proteinExistence type="predicted"/>